<dbReference type="GO" id="GO:0005634">
    <property type="term" value="C:nucleus"/>
    <property type="evidence" value="ECO:0000318"/>
    <property type="project" value="GO_Central"/>
</dbReference>
<name>B3RMV4_TRIAD</name>
<organism evidence="2 3">
    <name type="scientific">Trichoplax adhaerens</name>
    <name type="common">Trichoplax reptans</name>
    <dbReference type="NCBI Taxonomy" id="10228"/>
    <lineage>
        <taxon>Eukaryota</taxon>
        <taxon>Metazoa</taxon>
        <taxon>Placozoa</taxon>
        <taxon>Uniplacotomia</taxon>
        <taxon>Trichoplacea</taxon>
        <taxon>Trichoplacidae</taxon>
        <taxon>Trichoplax</taxon>
    </lineage>
</organism>
<dbReference type="Pfam" id="PF05327">
    <property type="entry name" value="RRN3"/>
    <property type="match status" value="1"/>
</dbReference>
<sequence length="610" mass="70402">MDEVEASDMSGDEEYSDSGQGAMIMATVIHKALENKKKGLQKDYDWIVHQLSQDNMDAQIFYRWLKSLRYCTTDINHKCESLVNATLKIKWIDREESLLDLYIGWLADLVTVHTSFYLDPCLRMLINHFMSSNDSRELTVGENQSFDIFGNKQVHRAMQTVLHLVPSSQTRLIPILTHYFPSEYKPLDQYVYYVSNLLRLTVYAPGLRSQILELTVHKLVKVDVEVSRDSINKINQIFADDEMQFDVDLEMNDSNSADKLAVLPRDLQQIANLADKLDLSMSIFLSYISIICYQQGKFDQSAASLLFTDLLTAFDTIILPTHDICHIQFYLFVTCSYDEEFVKQMLHLCWNKFEDTNVPAVLRQTSVAYIASFVARAKFVPLRIINTCIEIFCTWIHRYLDEHGNCTTADIDTHCLFYSACQCLFYMIVFKHENLMADEEGKKLLNRGGLQRIVTSKLNPLRFCMPILVKFFAAITSEHELVYCYTIIESNKREQLPTALFGGDKQLTRDINNQLDTFFPFDPYLLSRSAKTIEPLYQSWDDNLNSNAACTKNQQEENEDDDDYLSSDALSPYDCMNSFSPGFGISPARAMMQNYYRARSHSNSMNDDKF</sequence>
<dbReference type="GO" id="GO:0006361">
    <property type="term" value="P:transcription initiation at RNA polymerase I promoter"/>
    <property type="evidence" value="ECO:0000318"/>
    <property type="project" value="GO_Central"/>
</dbReference>
<dbReference type="eggNOG" id="KOG2434">
    <property type="taxonomic scope" value="Eukaryota"/>
</dbReference>
<accession>B3RMV4</accession>
<evidence type="ECO:0008006" key="4">
    <source>
        <dbReference type="Google" id="ProtNLM"/>
    </source>
</evidence>
<dbReference type="AlphaFoldDB" id="B3RMV4"/>
<dbReference type="HOGENOM" id="CLU_010579_3_1_1"/>
<dbReference type="RefSeq" id="XP_002109173.1">
    <property type="nucleotide sequence ID" value="XM_002109137.1"/>
</dbReference>
<protein>
    <recommendedName>
        <fullName evidence="4">RNA polymerase I-specific transcription initiation factor RRN3</fullName>
    </recommendedName>
</protein>
<gene>
    <name evidence="2" type="ORF">TRIADDRAFT_52940</name>
</gene>
<dbReference type="Proteomes" id="UP000009022">
    <property type="component" value="Unassembled WGS sequence"/>
</dbReference>
<dbReference type="PhylomeDB" id="B3RMV4"/>
<keyword evidence="3" id="KW-1185">Reference proteome</keyword>
<evidence type="ECO:0000313" key="3">
    <source>
        <dbReference type="Proteomes" id="UP000009022"/>
    </source>
</evidence>
<dbReference type="OMA" id="VCSPAIV"/>
<comment type="similarity">
    <text evidence="1">Belongs to the RRN3 family.</text>
</comment>
<dbReference type="InParanoid" id="B3RMV4"/>
<dbReference type="PANTHER" id="PTHR12790:SF0">
    <property type="entry name" value="RNA POLYMERASE I-SPECIFIC TRANSCRIPTION INITIATION FACTOR RRN3-RELATED"/>
    <property type="match status" value="1"/>
</dbReference>
<dbReference type="STRING" id="10228.B3RMV4"/>
<dbReference type="PANTHER" id="PTHR12790">
    <property type="entry name" value="TRANSCRIPTION INITIATION FACTOR IA RRN3"/>
    <property type="match status" value="1"/>
</dbReference>
<dbReference type="GeneID" id="6750966"/>
<evidence type="ECO:0000313" key="2">
    <source>
        <dbReference type="EMBL" id="EDV27339.1"/>
    </source>
</evidence>
<proteinExistence type="inferred from homology"/>
<dbReference type="InterPro" id="IPR007991">
    <property type="entry name" value="RNA_pol_I_trans_ini_fac_RRN3"/>
</dbReference>
<reference evidence="2 3" key="1">
    <citation type="journal article" date="2008" name="Nature">
        <title>The Trichoplax genome and the nature of placozoans.</title>
        <authorList>
            <person name="Srivastava M."/>
            <person name="Begovic E."/>
            <person name="Chapman J."/>
            <person name="Putnam N.H."/>
            <person name="Hellsten U."/>
            <person name="Kawashima T."/>
            <person name="Kuo A."/>
            <person name="Mitros T."/>
            <person name="Salamov A."/>
            <person name="Carpenter M.L."/>
            <person name="Signorovitch A.Y."/>
            <person name="Moreno M.A."/>
            <person name="Kamm K."/>
            <person name="Grimwood J."/>
            <person name="Schmutz J."/>
            <person name="Shapiro H."/>
            <person name="Grigoriev I.V."/>
            <person name="Buss L.W."/>
            <person name="Schierwater B."/>
            <person name="Dellaporta S.L."/>
            <person name="Rokhsar D.S."/>
        </authorList>
    </citation>
    <scope>NUCLEOTIDE SEQUENCE [LARGE SCALE GENOMIC DNA]</scope>
    <source>
        <strain evidence="2 3">Grell-BS-1999</strain>
    </source>
</reference>
<evidence type="ECO:0000256" key="1">
    <source>
        <dbReference type="ARBA" id="ARBA00010098"/>
    </source>
</evidence>
<dbReference type="OrthoDB" id="26970at2759"/>
<dbReference type="EMBL" id="DS985242">
    <property type="protein sequence ID" value="EDV27339.1"/>
    <property type="molecule type" value="Genomic_DNA"/>
</dbReference>
<dbReference type="GO" id="GO:0001042">
    <property type="term" value="F:RNA polymerase I core binding"/>
    <property type="evidence" value="ECO:0000318"/>
    <property type="project" value="GO_Central"/>
</dbReference>
<dbReference type="GO" id="GO:0001181">
    <property type="term" value="F:RNA polymerase I general transcription initiation factor activity"/>
    <property type="evidence" value="ECO:0000318"/>
    <property type="project" value="GO_Central"/>
</dbReference>
<dbReference type="CTD" id="6750966"/>
<dbReference type="KEGG" id="tad:TRIADDRAFT_52940"/>